<dbReference type="PANTHER" id="PTHR43807:SF20">
    <property type="entry name" value="FI04487P"/>
    <property type="match status" value="1"/>
</dbReference>
<dbReference type="InterPro" id="IPR015422">
    <property type="entry name" value="PyrdxlP-dep_Trfase_small"/>
</dbReference>
<keyword evidence="5" id="KW-0663">Pyridoxal phosphate</keyword>
<organism evidence="7 8">
    <name type="scientific">Thalassospira lohafexi</name>
    <dbReference type="NCBI Taxonomy" id="744227"/>
    <lineage>
        <taxon>Bacteria</taxon>
        <taxon>Pseudomonadati</taxon>
        <taxon>Pseudomonadota</taxon>
        <taxon>Alphaproteobacteria</taxon>
        <taxon>Rhodospirillales</taxon>
        <taxon>Thalassospiraceae</taxon>
        <taxon>Thalassospira</taxon>
    </lineage>
</organism>
<dbReference type="NCBIfam" id="NF006488">
    <property type="entry name" value="PRK08912.1"/>
    <property type="match status" value="1"/>
</dbReference>
<gene>
    <name evidence="7" type="ORF">COO92_16595</name>
</gene>
<accession>A0A2N3L4C4</accession>
<keyword evidence="3 7" id="KW-0032">Aminotransferase</keyword>
<evidence type="ECO:0000313" key="8">
    <source>
        <dbReference type="Proteomes" id="UP000233332"/>
    </source>
</evidence>
<proteinExistence type="inferred from homology"/>
<dbReference type="Gene3D" id="3.40.640.10">
    <property type="entry name" value="Type I PLP-dependent aspartate aminotransferase-like (Major domain)"/>
    <property type="match status" value="1"/>
</dbReference>
<evidence type="ECO:0000256" key="1">
    <source>
        <dbReference type="ARBA" id="ARBA00001933"/>
    </source>
</evidence>
<dbReference type="InterPro" id="IPR004839">
    <property type="entry name" value="Aminotransferase_I/II_large"/>
</dbReference>
<comment type="cofactor">
    <cofactor evidence="1">
        <name>pyridoxal 5'-phosphate</name>
        <dbReference type="ChEBI" id="CHEBI:597326"/>
    </cofactor>
</comment>
<protein>
    <submittedName>
        <fullName evidence="7">Aminotransferase</fullName>
    </submittedName>
</protein>
<evidence type="ECO:0000256" key="3">
    <source>
        <dbReference type="ARBA" id="ARBA00022576"/>
    </source>
</evidence>
<dbReference type="Proteomes" id="UP000233332">
    <property type="component" value="Unassembled WGS sequence"/>
</dbReference>
<keyword evidence="4 7" id="KW-0808">Transferase</keyword>
<comment type="caution">
    <text evidence="7">The sequence shown here is derived from an EMBL/GenBank/DDBJ whole genome shotgun (WGS) entry which is preliminary data.</text>
</comment>
<sequence>MTEFVGNPLFASGGITIFEVMNELAQKHQAINLGQGAPDTDGPADIREAAARATMELSNQYPPLAGVPELLQAVADHNKRFYGIDVDPKTEVLVAVGATEGLADVILGLVAPGDEVILIEPLYDSYLPIVKLAGGIPKLVRVTPPHWDLPRDELAAAFSEKTKLILINSPQNPCSKVYGDDELQFIADLCIKHDVIALCDEVYEHLVFDGRKHKPLMTFPGMHDRTVRIGSAGKTFSLTGWKIGYVTACARLMEPIKKAHQFLVFTVPPGLQHGVAYGLNKDDAYFENFTAEMQAKRDFLMKGLKEVGFDVLDSQGTYFITCDFRPLGYDCDDVEFCQVMIKEAGVVAIPVSAFYQGEDGGVRNFVRFCFCKEEAKMADAIERMKKAFAK</sequence>
<dbReference type="Gene3D" id="3.90.1150.10">
    <property type="entry name" value="Aspartate Aminotransferase, domain 1"/>
    <property type="match status" value="1"/>
</dbReference>
<dbReference type="InterPro" id="IPR015421">
    <property type="entry name" value="PyrdxlP-dep_Trfase_major"/>
</dbReference>
<dbReference type="SUPFAM" id="SSF53383">
    <property type="entry name" value="PLP-dependent transferases"/>
    <property type="match status" value="1"/>
</dbReference>
<evidence type="ECO:0000256" key="5">
    <source>
        <dbReference type="ARBA" id="ARBA00022898"/>
    </source>
</evidence>
<evidence type="ECO:0000259" key="6">
    <source>
        <dbReference type="Pfam" id="PF00155"/>
    </source>
</evidence>
<reference evidence="7 8" key="1">
    <citation type="submission" date="2017-09" db="EMBL/GenBank/DDBJ databases">
        <title>Biodiversity and function of Thalassospira species in the particle-attached aromatic-hydrocarbon-degrading consortia from the surface seawater of the China South Sea.</title>
        <authorList>
            <person name="Dong C."/>
            <person name="Lai Q."/>
            <person name="Shao Z."/>
        </authorList>
    </citation>
    <scope>NUCLEOTIDE SEQUENCE [LARGE SCALE GENOMIC DNA]</scope>
    <source>
        <strain evidence="7 8">139Z-12</strain>
    </source>
</reference>
<evidence type="ECO:0000256" key="2">
    <source>
        <dbReference type="ARBA" id="ARBA00007441"/>
    </source>
</evidence>
<keyword evidence="8" id="KW-1185">Reference proteome</keyword>
<dbReference type="EMBL" id="NXGX01000006">
    <property type="protein sequence ID" value="PKR57557.1"/>
    <property type="molecule type" value="Genomic_DNA"/>
</dbReference>
<dbReference type="GO" id="GO:0016212">
    <property type="term" value="F:kynurenine-oxoglutarate transaminase activity"/>
    <property type="evidence" value="ECO:0007669"/>
    <property type="project" value="TreeGrafter"/>
</dbReference>
<dbReference type="AlphaFoldDB" id="A0A2N3L4C4"/>
<dbReference type="InterPro" id="IPR051326">
    <property type="entry name" value="Kynurenine-oxoglutarate_AT"/>
</dbReference>
<dbReference type="PANTHER" id="PTHR43807">
    <property type="entry name" value="FI04487P"/>
    <property type="match status" value="1"/>
</dbReference>
<dbReference type="InterPro" id="IPR015424">
    <property type="entry name" value="PyrdxlP-dep_Trfase"/>
</dbReference>
<evidence type="ECO:0000313" key="7">
    <source>
        <dbReference type="EMBL" id="PKR57557.1"/>
    </source>
</evidence>
<comment type="similarity">
    <text evidence="2">Belongs to the class-I pyridoxal-phosphate-dependent aminotransferase family.</text>
</comment>
<evidence type="ECO:0000256" key="4">
    <source>
        <dbReference type="ARBA" id="ARBA00022679"/>
    </source>
</evidence>
<feature type="domain" description="Aminotransferase class I/classII large" evidence="6">
    <location>
        <begin position="30"/>
        <end position="383"/>
    </location>
</feature>
<dbReference type="RefSeq" id="WP_101303910.1">
    <property type="nucleotide sequence ID" value="NZ_NXGX01000006.1"/>
</dbReference>
<dbReference type="FunFam" id="3.40.640.10:FF:000024">
    <property type="entry name" value="Kynurenine--oxoglutarate transaminase 3"/>
    <property type="match status" value="1"/>
</dbReference>
<dbReference type="GO" id="GO:0005737">
    <property type="term" value="C:cytoplasm"/>
    <property type="evidence" value="ECO:0007669"/>
    <property type="project" value="TreeGrafter"/>
</dbReference>
<dbReference type="CDD" id="cd00609">
    <property type="entry name" value="AAT_like"/>
    <property type="match status" value="1"/>
</dbReference>
<name>A0A2N3L4C4_9PROT</name>
<dbReference type="Pfam" id="PF00155">
    <property type="entry name" value="Aminotran_1_2"/>
    <property type="match status" value="1"/>
</dbReference>
<dbReference type="GO" id="GO:0030170">
    <property type="term" value="F:pyridoxal phosphate binding"/>
    <property type="evidence" value="ECO:0007669"/>
    <property type="project" value="InterPro"/>
</dbReference>